<feature type="transmembrane region" description="Helical" evidence="6">
    <location>
        <begin position="152"/>
        <end position="171"/>
    </location>
</feature>
<evidence type="ECO:0000256" key="6">
    <source>
        <dbReference type="SAM" id="Phobius"/>
    </source>
</evidence>
<name>A0A8H3PHB4_9LECA</name>
<accession>A0A8H3PHB4</accession>
<keyword evidence="2 6" id="KW-0812">Transmembrane</keyword>
<protein>
    <recommendedName>
        <fullName evidence="9">Major facilitator superfamily (MFS) profile domain-containing protein</fullName>
    </recommendedName>
</protein>
<evidence type="ECO:0000256" key="2">
    <source>
        <dbReference type="ARBA" id="ARBA00022692"/>
    </source>
</evidence>
<feature type="transmembrane region" description="Helical" evidence="6">
    <location>
        <begin position="88"/>
        <end position="108"/>
    </location>
</feature>
<gene>
    <name evidence="7" type="ORF">IMSHALPRED_002121</name>
</gene>
<feature type="transmembrane region" description="Helical" evidence="6">
    <location>
        <begin position="222"/>
        <end position="240"/>
    </location>
</feature>
<evidence type="ECO:0000313" key="7">
    <source>
        <dbReference type="EMBL" id="CAF9940668.1"/>
    </source>
</evidence>
<dbReference type="EMBL" id="CAJPDT010000134">
    <property type="protein sequence ID" value="CAF9940668.1"/>
    <property type="molecule type" value="Genomic_DNA"/>
</dbReference>
<proteinExistence type="predicted"/>
<keyword evidence="3 6" id="KW-1133">Transmembrane helix</keyword>
<dbReference type="InterPro" id="IPR005828">
    <property type="entry name" value="MFS_sugar_transport-like"/>
</dbReference>
<feature type="transmembrane region" description="Helical" evidence="6">
    <location>
        <begin position="128"/>
        <end position="145"/>
    </location>
</feature>
<sequence length="315" mass="35332">MGVQIVPAILLFIGMCFLPESPRWLARKDRWEDCHAVLTLVHGKGDSNSPFVVQDFQDIKNMCEFERHNADASFLELFKPKMINRTHIGVFTQIWSQLTGMNVMMYYITYVFAMAGLSGNNLLVSSSIQYVINVILTVPALLFVDRWGRRPTLLLGALGMMTWMFANGGLLKSYGHYAGPQGVNHTPEASWAISGPPSKAVIACSYLFVASYAPSWGPWETYIIFGVFNFAMLVHVFFAFPETAGKTLEEVEDMFTDPLGPKYVGTLPWKTHIVTKKALLLEHGEMDEEKMAQFDHEEGERSGSDTNVQAQDVKA</sequence>
<evidence type="ECO:0000256" key="4">
    <source>
        <dbReference type="ARBA" id="ARBA00023136"/>
    </source>
</evidence>
<evidence type="ECO:0000256" key="5">
    <source>
        <dbReference type="SAM" id="MobiDB-lite"/>
    </source>
</evidence>
<comment type="subcellular location">
    <subcellularLocation>
        <location evidence="1">Membrane</location>
        <topology evidence="1">Multi-pass membrane protein</topology>
    </subcellularLocation>
</comment>
<evidence type="ECO:0008006" key="9">
    <source>
        <dbReference type="Google" id="ProtNLM"/>
    </source>
</evidence>
<dbReference type="PANTHER" id="PTHR48022">
    <property type="entry name" value="PLASTIDIC GLUCOSE TRANSPORTER 4"/>
    <property type="match status" value="1"/>
</dbReference>
<dbReference type="PANTHER" id="PTHR48022:SF7">
    <property type="entry name" value="MAJOR FACILITATOR SUPERFAMILY (MFS) PROFILE DOMAIN-CONTAINING PROTEIN-RELATED"/>
    <property type="match status" value="1"/>
</dbReference>
<dbReference type="Pfam" id="PF00083">
    <property type="entry name" value="Sugar_tr"/>
    <property type="match status" value="1"/>
</dbReference>
<feature type="compositionally biased region" description="Polar residues" evidence="5">
    <location>
        <begin position="304"/>
        <end position="315"/>
    </location>
</feature>
<dbReference type="GO" id="GO:0005351">
    <property type="term" value="F:carbohydrate:proton symporter activity"/>
    <property type="evidence" value="ECO:0007669"/>
    <property type="project" value="TreeGrafter"/>
</dbReference>
<feature type="compositionally biased region" description="Basic and acidic residues" evidence="5">
    <location>
        <begin position="290"/>
        <end position="303"/>
    </location>
</feature>
<dbReference type="GO" id="GO:0016020">
    <property type="term" value="C:membrane"/>
    <property type="evidence" value="ECO:0007669"/>
    <property type="project" value="UniProtKB-SubCell"/>
</dbReference>
<dbReference type="Gene3D" id="1.20.1250.20">
    <property type="entry name" value="MFS general substrate transporter like domains"/>
    <property type="match status" value="2"/>
</dbReference>
<evidence type="ECO:0000313" key="8">
    <source>
        <dbReference type="Proteomes" id="UP000664534"/>
    </source>
</evidence>
<dbReference type="OrthoDB" id="4142200at2759"/>
<dbReference type="InterPro" id="IPR036259">
    <property type="entry name" value="MFS_trans_sf"/>
</dbReference>
<comment type="caution">
    <text evidence="7">The sequence shown here is derived from an EMBL/GenBank/DDBJ whole genome shotgun (WGS) entry which is preliminary data.</text>
</comment>
<feature type="transmembrane region" description="Helical" evidence="6">
    <location>
        <begin position="6"/>
        <end position="25"/>
    </location>
</feature>
<feature type="region of interest" description="Disordered" evidence="5">
    <location>
        <begin position="290"/>
        <end position="315"/>
    </location>
</feature>
<evidence type="ECO:0000256" key="3">
    <source>
        <dbReference type="ARBA" id="ARBA00022989"/>
    </source>
</evidence>
<dbReference type="SUPFAM" id="SSF103473">
    <property type="entry name" value="MFS general substrate transporter"/>
    <property type="match status" value="1"/>
</dbReference>
<evidence type="ECO:0000256" key="1">
    <source>
        <dbReference type="ARBA" id="ARBA00004141"/>
    </source>
</evidence>
<dbReference type="AlphaFoldDB" id="A0A8H3PHB4"/>
<dbReference type="InterPro" id="IPR050360">
    <property type="entry name" value="MFS_Sugar_Transporters"/>
</dbReference>
<reference evidence="7" key="1">
    <citation type="submission" date="2021-03" db="EMBL/GenBank/DDBJ databases">
        <authorList>
            <person name="Tagirdzhanova G."/>
        </authorList>
    </citation>
    <scope>NUCLEOTIDE SEQUENCE</scope>
</reference>
<keyword evidence="4 6" id="KW-0472">Membrane</keyword>
<keyword evidence="8" id="KW-1185">Reference proteome</keyword>
<organism evidence="7 8">
    <name type="scientific">Imshaugia aleurites</name>
    <dbReference type="NCBI Taxonomy" id="172621"/>
    <lineage>
        <taxon>Eukaryota</taxon>
        <taxon>Fungi</taxon>
        <taxon>Dikarya</taxon>
        <taxon>Ascomycota</taxon>
        <taxon>Pezizomycotina</taxon>
        <taxon>Lecanoromycetes</taxon>
        <taxon>OSLEUM clade</taxon>
        <taxon>Lecanoromycetidae</taxon>
        <taxon>Lecanorales</taxon>
        <taxon>Lecanorineae</taxon>
        <taxon>Parmeliaceae</taxon>
        <taxon>Imshaugia</taxon>
    </lineage>
</organism>
<dbReference type="Proteomes" id="UP000664534">
    <property type="component" value="Unassembled WGS sequence"/>
</dbReference>